<dbReference type="GeneID" id="20283461"/>
<dbReference type="EMBL" id="KM051843">
    <property type="protein sequence ID" value="AII28075.1"/>
    <property type="molecule type" value="Genomic_DNA"/>
</dbReference>
<protein>
    <submittedName>
        <fullName evidence="1">Minor structural protein 2</fullName>
    </submittedName>
</protein>
<reference evidence="1 2" key="1">
    <citation type="submission" date="2014-06" db="EMBL/GenBank/DDBJ databases">
        <title>Bioinformatic genomic analysis of Bacillus phage Bobb.</title>
        <authorList>
            <person name="Lewis H.M.N."/>
            <person name="Temple L."/>
            <person name="Barth R.N."/>
            <person name="Bowles K.M."/>
            <person name="Churchin D.I."/>
            <person name="Scott-Croshaw C."/>
            <person name="Glasgow G.H."/>
            <person name="Gloe M.W."/>
            <person name="McGough T.M."/>
            <person name="Nutbrown S.A."/>
            <person name="Romulus S.R."/>
            <person name="Sanders K.A.M."/>
            <person name="Diachok C.R."/>
            <person name="Serigano J.P."/>
            <person name="Shin D."/>
            <person name="Suresh M.H."/>
            <person name="Conner A.R.N."/>
            <person name="Korba R.M."/>
            <person name="Livermore R.J."/>
            <person name="Rohlf M.B."/>
            <person name="Utterback S.D."/>
            <person name="Wilson V.E."/>
        </authorList>
    </citation>
    <scope>NUCLEOTIDE SEQUENCE [LARGE SCALE GENOMIC DNA]</scope>
</reference>
<dbReference type="Pfam" id="PF05895">
    <property type="entry name" value="DUF859"/>
    <property type="match status" value="2"/>
</dbReference>
<evidence type="ECO:0000313" key="2">
    <source>
        <dbReference type="Proteomes" id="UP000028664"/>
    </source>
</evidence>
<dbReference type="InterPro" id="IPR008577">
    <property type="entry name" value="DUF859"/>
</dbReference>
<sequence>MAGSGTIYTNVGSHWRLSVSWSATQNVSNNSSTVTAKIYWEALNGYGAINATQTRSGKVSIDGTDYSFSATPSLSANQKKLLATKSKTVKHSNDGSGSVKISGEFSPYVNLQGKDYTRITISAKTFSLPTIPRASTMSSSASLTAGSNRTVTISRASSTFSHIVYLDIKNRSGSWVNITRVDLSTSQTSKSTSFTSAEFENIFKQLDGRTSADVRWNVNTYSGSTKVGTTTYNGTCTIPSLTSVSSTNGQGGSATNVYVDQTFTIGLNRSNSSFTHTVEITTGNYRKTITGVGTSTSWTPSASEQSSIYAQLGQSSSNSANIRVTAYYGSTQVGIPTNKAFTYVANPSTNKPIFTATGIAYKDVNTTTTAITANDQLIIQNRSNLQVTIPSSSSATAQNSAVMKTYSVTVNGVTKTANYSTSDVVISFGTVTASSNTNITIKATDSRGFSTSVTKAVTVIPYANPNIAVSVTRNNGFEAATNLAKTVVLKPLTVGSTNKNSLKSLRFRWKLANATTWGQWWNLLKTGGPVTYTIAQTITLSELQTFNLQIEAVDQLSTVTKDYVISAGRPMQFFDPDLKAVGFFDFPTKEYSIKINGTVEFGANIYAGSTEGTGALYLNNSDMTGLNGLFFNDPSDKNGEGLMWLKTGSPERSTNTADYDWHRVMDGVGRLNNNVVFSDLQGLEELWAGYYYMQASQTVTPKRAISDCPNGWIMVWSRYDGGNPYNSFWNFVYVPKRFATLSAGGMVHSLGADPVSGTGAVSQIQPVFKYIYVTDTTITGHNQNSVSPSNTTVLRYVYTW</sequence>
<keyword evidence="2" id="KW-1185">Reference proteome</keyword>
<name>A0A076GDI1_9CAUD</name>
<proteinExistence type="predicted"/>
<dbReference type="Proteomes" id="UP000028664">
    <property type="component" value="Segment"/>
</dbReference>
<dbReference type="KEGG" id="vg:20283461"/>
<accession>A0A076GDI1</accession>
<dbReference type="OrthoDB" id="834at10239"/>
<dbReference type="RefSeq" id="YP_009056443.1">
    <property type="nucleotide sequence ID" value="NC_024792.1"/>
</dbReference>
<organism evidence="1 2">
    <name type="scientific">Bacillus phage Bobb</name>
    <dbReference type="NCBI Taxonomy" id="1527469"/>
    <lineage>
        <taxon>Viruses</taxon>
        <taxon>Duplodnaviria</taxon>
        <taxon>Heunggongvirae</taxon>
        <taxon>Uroviricota</taxon>
        <taxon>Caudoviricetes</taxon>
        <taxon>Herelleviridae</taxon>
        <taxon>Bastillevirinae</taxon>
        <taxon>Agatevirus</taxon>
        <taxon>Agatevirus bobb</taxon>
    </lineage>
</organism>
<evidence type="ECO:0000313" key="1">
    <source>
        <dbReference type="EMBL" id="AII28075.1"/>
    </source>
</evidence>